<comment type="subcellular location">
    <subcellularLocation>
        <location evidence="1">Membrane</location>
        <topology evidence="1">Multi-pass membrane protein</topology>
    </subcellularLocation>
</comment>
<sequence length="502" mass="53460">MHVQLQTLLYQPPGYILASILASLGGFLFGIDTGIIGPVTVMRDFSTFANHPSPTVHGLIVSSILIPAAISSFFAGRPADSLGRHWGIAIGAFIFGLGATLEAAAAHIAMFVAGRVVEGIGEGLYLGTLIVYICEISPPRYRGPLTTGPQLLITAGLVVGFFTCYATANMQSTFSWRLPFILLAAYSFAFSAAVLLWLPASPRWLTLRGRPAEASEIWEKLGVPAADREKILNECETAADTNTSTATTEVGKNEGSPGQGLLDQASKPKAKAMMLDLLLDPNARPRLLLAVFVMGMQQLSGIDGVLYYAPILFQQAGLSSAEATFLASGVSAIVIFAVSIPGLIYADFWGRRVNTILGGLGMGATMFLMGGLYAGGAVHANAGTGRWVVIVSIYVFAVIYCLSWAICIKIYAAEIQSQKTRATAMGIAHGTNWLSNFLVALVTPQLLANSSYGAYFLFGSCTIATALVCWAYMPETRGKSLDEIEQAFYESNVSGLKKFAEA</sequence>
<organism evidence="10 11">
    <name type="scientific">Canariomyces notabilis</name>
    <dbReference type="NCBI Taxonomy" id="2074819"/>
    <lineage>
        <taxon>Eukaryota</taxon>
        <taxon>Fungi</taxon>
        <taxon>Dikarya</taxon>
        <taxon>Ascomycota</taxon>
        <taxon>Pezizomycotina</taxon>
        <taxon>Sordariomycetes</taxon>
        <taxon>Sordariomycetidae</taxon>
        <taxon>Sordariales</taxon>
        <taxon>Chaetomiaceae</taxon>
        <taxon>Canariomyces</taxon>
    </lineage>
</organism>
<evidence type="ECO:0000256" key="6">
    <source>
        <dbReference type="ARBA" id="ARBA00023136"/>
    </source>
</evidence>
<evidence type="ECO:0000313" key="11">
    <source>
        <dbReference type="Proteomes" id="UP001302812"/>
    </source>
</evidence>
<evidence type="ECO:0000256" key="2">
    <source>
        <dbReference type="ARBA" id="ARBA00010992"/>
    </source>
</evidence>
<reference evidence="10" key="1">
    <citation type="journal article" date="2023" name="Mol. Phylogenet. Evol.">
        <title>Genome-scale phylogeny and comparative genomics of the fungal order Sordariales.</title>
        <authorList>
            <person name="Hensen N."/>
            <person name="Bonometti L."/>
            <person name="Westerberg I."/>
            <person name="Brannstrom I.O."/>
            <person name="Guillou S."/>
            <person name="Cros-Aarteil S."/>
            <person name="Calhoun S."/>
            <person name="Haridas S."/>
            <person name="Kuo A."/>
            <person name="Mondo S."/>
            <person name="Pangilinan J."/>
            <person name="Riley R."/>
            <person name="LaButti K."/>
            <person name="Andreopoulos B."/>
            <person name="Lipzen A."/>
            <person name="Chen C."/>
            <person name="Yan M."/>
            <person name="Daum C."/>
            <person name="Ng V."/>
            <person name="Clum A."/>
            <person name="Steindorff A."/>
            <person name="Ohm R.A."/>
            <person name="Martin F."/>
            <person name="Silar P."/>
            <person name="Natvig D.O."/>
            <person name="Lalanne C."/>
            <person name="Gautier V."/>
            <person name="Ament-Velasquez S.L."/>
            <person name="Kruys A."/>
            <person name="Hutchinson M.I."/>
            <person name="Powell A.J."/>
            <person name="Barry K."/>
            <person name="Miller A.N."/>
            <person name="Grigoriev I.V."/>
            <person name="Debuchy R."/>
            <person name="Gladieux P."/>
            <person name="Hiltunen Thoren M."/>
            <person name="Johannesson H."/>
        </authorList>
    </citation>
    <scope>NUCLEOTIDE SEQUENCE</scope>
    <source>
        <strain evidence="10">CBS 508.74</strain>
    </source>
</reference>
<evidence type="ECO:0000256" key="7">
    <source>
        <dbReference type="SAM" id="MobiDB-lite"/>
    </source>
</evidence>
<dbReference type="Gene3D" id="1.20.1250.20">
    <property type="entry name" value="MFS general substrate transporter like domains"/>
    <property type="match status" value="1"/>
</dbReference>
<dbReference type="InterPro" id="IPR005828">
    <property type="entry name" value="MFS_sugar_transport-like"/>
</dbReference>
<feature type="transmembrane region" description="Helical" evidence="8">
    <location>
        <begin position="150"/>
        <end position="168"/>
    </location>
</feature>
<reference evidence="10" key="2">
    <citation type="submission" date="2023-05" db="EMBL/GenBank/DDBJ databases">
        <authorList>
            <consortium name="Lawrence Berkeley National Laboratory"/>
            <person name="Steindorff A."/>
            <person name="Hensen N."/>
            <person name="Bonometti L."/>
            <person name="Westerberg I."/>
            <person name="Brannstrom I.O."/>
            <person name="Guillou S."/>
            <person name="Cros-Aarteil S."/>
            <person name="Calhoun S."/>
            <person name="Haridas S."/>
            <person name="Kuo A."/>
            <person name="Mondo S."/>
            <person name="Pangilinan J."/>
            <person name="Riley R."/>
            <person name="Labutti K."/>
            <person name="Andreopoulos B."/>
            <person name="Lipzen A."/>
            <person name="Chen C."/>
            <person name="Yanf M."/>
            <person name="Daum C."/>
            <person name="Ng V."/>
            <person name="Clum A."/>
            <person name="Ohm R."/>
            <person name="Martin F."/>
            <person name="Silar P."/>
            <person name="Natvig D."/>
            <person name="Lalanne C."/>
            <person name="Gautier V."/>
            <person name="Ament-Velasquez S.L."/>
            <person name="Kruys A."/>
            <person name="Hutchinson M.I."/>
            <person name="Powell A.J."/>
            <person name="Barry K."/>
            <person name="Miller A.N."/>
            <person name="Grigoriev I.V."/>
            <person name="Debuchy R."/>
            <person name="Gladieux P."/>
            <person name="Thoren M.H."/>
            <person name="Johannesson H."/>
        </authorList>
    </citation>
    <scope>NUCLEOTIDE SEQUENCE</scope>
    <source>
        <strain evidence="10">CBS 508.74</strain>
    </source>
</reference>
<dbReference type="PANTHER" id="PTHR48022">
    <property type="entry name" value="PLASTIDIC GLUCOSE TRANSPORTER 4"/>
    <property type="match status" value="1"/>
</dbReference>
<evidence type="ECO:0000256" key="1">
    <source>
        <dbReference type="ARBA" id="ARBA00004141"/>
    </source>
</evidence>
<feature type="domain" description="Major facilitator superfamily (MFS) profile" evidence="9">
    <location>
        <begin position="18"/>
        <end position="477"/>
    </location>
</feature>
<dbReference type="PROSITE" id="PS00217">
    <property type="entry name" value="SUGAR_TRANSPORT_2"/>
    <property type="match status" value="1"/>
</dbReference>
<dbReference type="PROSITE" id="PS00216">
    <property type="entry name" value="SUGAR_TRANSPORT_1"/>
    <property type="match status" value="1"/>
</dbReference>
<feature type="transmembrane region" description="Helical" evidence="8">
    <location>
        <begin position="424"/>
        <end position="446"/>
    </location>
</feature>
<dbReference type="GeneID" id="89936631"/>
<dbReference type="EMBL" id="MU853332">
    <property type="protein sequence ID" value="KAK4117846.1"/>
    <property type="molecule type" value="Genomic_DNA"/>
</dbReference>
<dbReference type="PANTHER" id="PTHR48022:SF2">
    <property type="entry name" value="PLASTIDIC GLUCOSE TRANSPORTER 4"/>
    <property type="match status" value="1"/>
</dbReference>
<evidence type="ECO:0000256" key="3">
    <source>
        <dbReference type="ARBA" id="ARBA00022448"/>
    </source>
</evidence>
<comment type="caution">
    <text evidence="10">The sequence shown here is derived from an EMBL/GenBank/DDBJ whole genome shotgun (WGS) entry which is preliminary data.</text>
</comment>
<evidence type="ECO:0000256" key="8">
    <source>
        <dbReference type="SAM" id="Phobius"/>
    </source>
</evidence>
<keyword evidence="5 8" id="KW-1133">Transmembrane helix</keyword>
<feature type="transmembrane region" description="Helical" evidence="8">
    <location>
        <begin position="287"/>
        <end position="311"/>
    </location>
</feature>
<gene>
    <name evidence="10" type="ORF">N656DRAFT_722793</name>
</gene>
<dbReference type="SUPFAM" id="SSF103473">
    <property type="entry name" value="MFS general substrate transporter"/>
    <property type="match status" value="1"/>
</dbReference>
<evidence type="ECO:0000259" key="9">
    <source>
        <dbReference type="PROSITE" id="PS50850"/>
    </source>
</evidence>
<feature type="transmembrane region" description="Helical" evidence="8">
    <location>
        <begin position="356"/>
        <end position="375"/>
    </location>
</feature>
<dbReference type="InterPro" id="IPR020846">
    <property type="entry name" value="MFS_dom"/>
</dbReference>
<proteinExistence type="inferred from homology"/>
<accession>A0AAN6YXK7</accession>
<keyword evidence="4 8" id="KW-0812">Transmembrane</keyword>
<dbReference type="PROSITE" id="PS50850">
    <property type="entry name" value="MFS"/>
    <property type="match status" value="1"/>
</dbReference>
<dbReference type="FunFam" id="1.20.1250.20:FF:000134">
    <property type="entry name" value="MFS sugar transporter protein"/>
    <property type="match status" value="1"/>
</dbReference>
<feature type="transmembrane region" description="Helical" evidence="8">
    <location>
        <begin position="56"/>
        <end position="76"/>
    </location>
</feature>
<evidence type="ECO:0000313" key="10">
    <source>
        <dbReference type="EMBL" id="KAK4117846.1"/>
    </source>
</evidence>
<keyword evidence="3" id="KW-0813">Transport</keyword>
<feature type="transmembrane region" description="Helical" evidence="8">
    <location>
        <begin position="452"/>
        <end position="473"/>
    </location>
</feature>
<dbReference type="GO" id="GO:0016020">
    <property type="term" value="C:membrane"/>
    <property type="evidence" value="ECO:0007669"/>
    <property type="project" value="UniProtKB-SubCell"/>
</dbReference>
<keyword evidence="6 8" id="KW-0472">Membrane</keyword>
<dbReference type="RefSeq" id="XP_064675416.1">
    <property type="nucleotide sequence ID" value="XM_064812506.1"/>
</dbReference>
<dbReference type="PRINTS" id="PR00171">
    <property type="entry name" value="SUGRTRNSPORT"/>
</dbReference>
<dbReference type="Pfam" id="PF00083">
    <property type="entry name" value="Sugar_tr"/>
    <property type="match status" value="1"/>
</dbReference>
<dbReference type="Proteomes" id="UP001302812">
    <property type="component" value="Unassembled WGS sequence"/>
</dbReference>
<feature type="transmembrane region" description="Helical" evidence="8">
    <location>
        <begin position="180"/>
        <end position="200"/>
    </location>
</feature>
<dbReference type="InterPro" id="IPR036259">
    <property type="entry name" value="MFS_trans_sf"/>
</dbReference>
<evidence type="ECO:0000256" key="5">
    <source>
        <dbReference type="ARBA" id="ARBA00022989"/>
    </source>
</evidence>
<feature type="non-terminal residue" evidence="10">
    <location>
        <position position="502"/>
    </location>
</feature>
<dbReference type="InterPro" id="IPR050360">
    <property type="entry name" value="MFS_Sugar_Transporters"/>
</dbReference>
<dbReference type="InterPro" id="IPR005829">
    <property type="entry name" value="Sugar_transporter_CS"/>
</dbReference>
<dbReference type="InterPro" id="IPR003663">
    <property type="entry name" value="Sugar/inositol_transpt"/>
</dbReference>
<feature type="transmembrane region" description="Helical" evidence="8">
    <location>
        <begin position="323"/>
        <end position="344"/>
    </location>
</feature>
<feature type="region of interest" description="Disordered" evidence="7">
    <location>
        <begin position="241"/>
        <end position="262"/>
    </location>
</feature>
<dbReference type="GO" id="GO:0005351">
    <property type="term" value="F:carbohydrate:proton symporter activity"/>
    <property type="evidence" value="ECO:0007669"/>
    <property type="project" value="TreeGrafter"/>
</dbReference>
<feature type="transmembrane region" description="Helical" evidence="8">
    <location>
        <begin position="119"/>
        <end position="138"/>
    </location>
</feature>
<protein>
    <submittedName>
        <fullName evidence="10">General substrate transporter</fullName>
    </submittedName>
</protein>
<evidence type="ECO:0000256" key="4">
    <source>
        <dbReference type="ARBA" id="ARBA00022692"/>
    </source>
</evidence>
<feature type="transmembrane region" description="Helical" evidence="8">
    <location>
        <begin position="387"/>
        <end position="412"/>
    </location>
</feature>
<dbReference type="AlphaFoldDB" id="A0AAN6YXK7"/>
<comment type="similarity">
    <text evidence="2">Belongs to the major facilitator superfamily. Sugar transporter (TC 2.A.1.1) family.</text>
</comment>
<feature type="transmembrane region" description="Helical" evidence="8">
    <location>
        <begin position="88"/>
        <end position="113"/>
    </location>
</feature>
<feature type="transmembrane region" description="Helical" evidence="8">
    <location>
        <begin position="12"/>
        <end position="36"/>
    </location>
</feature>
<keyword evidence="11" id="KW-1185">Reference proteome</keyword>
<name>A0AAN6YXK7_9PEZI</name>